<evidence type="ECO:0000259" key="11">
    <source>
        <dbReference type="Pfam" id="PF20644"/>
    </source>
</evidence>
<dbReference type="GO" id="GO:0070860">
    <property type="term" value="C:RNA polymerase I core factor complex"/>
    <property type="evidence" value="ECO:0007669"/>
    <property type="project" value="InterPro"/>
</dbReference>
<organism evidence="13 14">
    <name type="scientific">Frankliniella fusca</name>
    <dbReference type="NCBI Taxonomy" id="407009"/>
    <lineage>
        <taxon>Eukaryota</taxon>
        <taxon>Metazoa</taxon>
        <taxon>Ecdysozoa</taxon>
        <taxon>Arthropoda</taxon>
        <taxon>Hexapoda</taxon>
        <taxon>Insecta</taxon>
        <taxon>Pterygota</taxon>
        <taxon>Neoptera</taxon>
        <taxon>Paraneoptera</taxon>
        <taxon>Thysanoptera</taxon>
        <taxon>Terebrantia</taxon>
        <taxon>Thripoidea</taxon>
        <taxon>Thripidae</taxon>
        <taxon>Frankliniella</taxon>
    </lineage>
</organism>
<feature type="compositionally biased region" description="Basic and acidic residues" evidence="10">
    <location>
        <begin position="703"/>
        <end position="715"/>
    </location>
</feature>
<evidence type="ECO:0000256" key="1">
    <source>
        <dbReference type="ARBA" id="ARBA00004604"/>
    </source>
</evidence>
<dbReference type="Pfam" id="PF20645">
    <property type="entry name" value="Rrn7_cyclin_C"/>
    <property type="match status" value="1"/>
</dbReference>
<dbReference type="GO" id="GO:0042790">
    <property type="term" value="P:nucleolar large rRNA transcription by RNA polymerase I"/>
    <property type="evidence" value="ECO:0007669"/>
    <property type="project" value="TreeGrafter"/>
</dbReference>
<reference evidence="13" key="2">
    <citation type="journal article" date="2023" name="BMC Genomics">
        <title>Pest status, molecular evolution, and epigenetic factors derived from the genome assembly of Frankliniella fusca, a thysanopteran phytovirus vector.</title>
        <authorList>
            <person name="Catto M.A."/>
            <person name="Labadie P.E."/>
            <person name="Jacobson A.L."/>
            <person name="Kennedy G.G."/>
            <person name="Srinivasan R."/>
            <person name="Hunt B.G."/>
        </authorList>
    </citation>
    <scope>NUCLEOTIDE SEQUENCE</scope>
    <source>
        <strain evidence="13">PL_HMW_Pooled</strain>
    </source>
</reference>
<dbReference type="GO" id="GO:0005668">
    <property type="term" value="C:RNA polymerase transcription factor SL1 complex"/>
    <property type="evidence" value="ECO:0007669"/>
    <property type="project" value="TreeGrafter"/>
</dbReference>
<evidence type="ECO:0000259" key="12">
    <source>
        <dbReference type="Pfam" id="PF20645"/>
    </source>
</evidence>
<dbReference type="InterPro" id="IPR048538">
    <property type="entry name" value="Rrn7_cyclin_C"/>
</dbReference>
<comment type="subcellular location">
    <subcellularLocation>
        <location evidence="1">Nucleus</location>
        <location evidence="1">Nucleolus</location>
    </subcellularLocation>
</comment>
<evidence type="ECO:0000313" key="13">
    <source>
        <dbReference type="EMBL" id="KAK3931436.1"/>
    </source>
</evidence>
<evidence type="ECO:0000256" key="9">
    <source>
        <dbReference type="ARBA" id="ARBA00023242"/>
    </source>
</evidence>
<feature type="region of interest" description="Disordered" evidence="10">
    <location>
        <begin position="676"/>
        <end position="715"/>
    </location>
</feature>
<keyword evidence="6" id="KW-0805">Transcription regulation</keyword>
<keyword evidence="8" id="KW-0804">Transcription</keyword>
<keyword evidence="5" id="KW-0862">Zinc</keyword>
<feature type="region of interest" description="Disordered" evidence="10">
    <location>
        <begin position="150"/>
        <end position="192"/>
    </location>
</feature>
<evidence type="ECO:0000313" key="14">
    <source>
        <dbReference type="Proteomes" id="UP001219518"/>
    </source>
</evidence>
<keyword evidence="3" id="KW-0479">Metal-binding</keyword>
<dbReference type="Proteomes" id="UP001219518">
    <property type="component" value="Unassembled WGS sequence"/>
</dbReference>
<accession>A0AAE1I1Z3</accession>
<reference evidence="13" key="1">
    <citation type="submission" date="2021-07" db="EMBL/GenBank/DDBJ databases">
        <authorList>
            <person name="Catto M.A."/>
            <person name="Jacobson A."/>
            <person name="Kennedy G."/>
            <person name="Labadie P."/>
            <person name="Hunt B.G."/>
            <person name="Srinivasan R."/>
        </authorList>
    </citation>
    <scope>NUCLEOTIDE SEQUENCE</scope>
    <source>
        <strain evidence="13">PL_HMW_Pooled</strain>
        <tissue evidence="13">Head</tissue>
    </source>
</reference>
<feature type="domain" description="Rrn7/TAF1B N-terminal cyclin" evidence="11">
    <location>
        <begin position="230"/>
        <end position="301"/>
    </location>
</feature>
<feature type="domain" description="Rrn7/TAF1B C-terminal cyclin" evidence="12">
    <location>
        <begin position="343"/>
        <end position="447"/>
    </location>
</feature>
<evidence type="ECO:0000256" key="4">
    <source>
        <dbReference type="ARBA" id="ARBA00022771"/>
    </source>
</evidence>
<dbReference type="Pfam" id="PF20644">
    <property type="entry name" value="Rrn7_cyclin_N"/>
    <property type="match status" value="1"/>
</dbReference>
<comment type="caution">
    <text evidence="13">The sequence shown here is derived from an EMBL/GenBank/DDBJ whole genome shotgun (WGS) entry which is preliminary data.</text>
</comment>
<evidence type="ECO:0000256" key="5">
    <source>
        <dbReference type="ARBA" id="ARBA00022833"/>
    </source>
</evidence>
<keyword evidence="14" id="KW-1185">Reference proteome</keyword>
<dbReference type="PANTHER" id="PTHR31576:SF2">
    <property type="entry name" value="TATA BOX-BINDING PROTEIN-ASSOCIATED FACTOR RNA POLYMERASE I SUBUNIT B"/>
    <property type="match status" value="1"/>
</dbReference>
<evidence type="ECO:0000256" key="8">
    <source>
        <dbReference type="ARBA" id="ARBA00023163"/>
    </source>
</evidence>
<evidence type="ECO:0000256" key="7">
    <source>
        <dbReference type="ARBA" id="ARBA00023125"/>
    </source>
</evidence>
<keyword evidence="4" id="KW-0863">Zinc-finger</keyword>
<protein>
    <submittedName>
        <fullName evidence="13">TATA box-binding protein-associated factor RNA polymerase I subunit B</fullName>
    </submittedName>
</protein>
<comment type="similarity">
    <text evidence="2">Belongs to the RRN7/TAF1B family.</text>
</comment>
<dbReference type="EMBL" id="JAHWGI010001425">
    <property type="protein sequence ID" value="KAK3931436.1"/>
    <property type="molecule type" value="Genomic_DNA"/>
</dbReference>
<dbReference type="PANTHER" id="PTHR31576">
    <property type="entry name" value="TATA BOX-BINDING PROTEIN-ASSOCIATED FACTOR RNA POLYMERASE I SUBUNIT B"/>
    <property type="match status" value="1"/>
</dbReference>
<dbReference type="GO" id="GO:0008270">
    <property type="term" value="F:zinc ion binding"/>
    <property type="evidence" value="ECO:0007669"/>
    <property type="project" value="UniProtKB-KW"/>
</dbReference>
<dbReference type="InterPro" id="IPR033599">
    <property type="entry name" value="TAF1B/Rrn7"/>
</dbReference>
<proteinExistence type="inferred from homology"/>
<dbReference type="InterPro" id="IPR048540">
    <property type="entry name" value="Rrn7_cyclin_N"/>
</dbReference>
<evidence type="ECO:0000256" key="10">
    <source>
        <dbReference type="SAM" id="MobiDB-lite"/>
    </source>
</evidence>
<dbReference type="AlphaFoldDB" id="A0AAE1I1Z3"/>
<keyword evidence="9" id="KW-0539">Nucleus</keyword>
<gene>
    <name evidence="13" type="ORF">KUF71_025955</name>
</gene>
<dbReference type="GO" id="GO:0001164">
    <property type="term" value="F:RNA polymerase I core promoter sequence-specific DNA binding"/>
    <property type="evidence" value="ECO:0007669"/>
    <property type="project" value="InterPro"/>
</dbReference>
<evidence type="ECO:0000256" key="6">
    <source>
        <dbReference type="ARBA" id="ARBA00023015"/>
    </source>
</evidence>
<evidence type="ECO:0000256" key="3">
    <source>
        <dbReference type="ARBA" id="ARBA00022723"/>
    </source>
</evidence>
<sequence length="814" mass="93168">MPLCTVCSGTDFICESGYYFCTECQTQSQDVREEVLENDDGEDEGKVIGGKRRKSAKFFESVQEDEDASITTWEGFNYALAGLVDELINLGAKPSLKLVVLKLWSAYLRKMEVAFFAKNHLTIPKLGPNFNKSDANIIYGYVEEKKKRIKAKDKIPEKDNEENSDNPINETLDDDPFNESLKRRKKQKERTSAFHQNYERMVGEMSLASQTLTNVTLEMLSVSEVDCGGPKELQFNSDAKKKQTISGSFKSHPGLLVRNKLICLLYLGILETHDENITLSDLLRWIAEGHLSYSNLSKFFPLETKLHTLNKNLLTRYQPSPSYDCLLAATQHVAAYLGIEIIKVPSVKKLIQRFVQELNLPGQIALVAERLLNMLPKPSEYVPVSLKKSLPNWEGRAMAHIIIALKLLFGLDDATEHRNSRIAMRFNELLASQNSDVRFFVWDDWEHFCVLRRVAFSLLHERSFTKANFSTSVVQNVNPVISAWNKILHSTYDDGKRTAVIHDTYKNILKKLQVRSSTNYDNEKNSMLSFLPTLSPYSSYRKHIIETLKCGRVERDDGEWSSIIAGLNLEMLGQDFKSTTVSYLTHPERYIEWAQQHGLRIGLHSGSAVSKIKFEEKLESQNLNAAGMFFRVKVDFEPELKLPKIAKPNSAPPQRLYSLHKPLIFPKVVNKAKKDPLPNVTEMEAGQEKKSSLTNTPNKIGRPKLERKSYDSLPKEEEDNMLHLPHTEYWMSEITGYASTSYAEKLNTLPKSFRHLLEECCSLIEMEPSQLCKELTYLERLHLDLSENMKPSKTTPKTNFGDVKINYIKEFYWL</sequence>
<keyword evidence="7" id="KW-0238">DNA-binding</keyword>
<evidence type="ECO:0000256" key="2">
    <source>
        <dbReference type="ARBA" id="ARBA00006899"/>
    </source>
</evidence>
<name>A0AAE1I1Z3_9NEOP</name>